<name>Q6BXM3_DEBHA</name>
<dbReference type="GeneID" id="2913003"/>
<dbReference type="VEuPathDB" id="FungiDB:DEHA2B01848g"/>
<dbReference type="InParanoid" id="Q6BXM3"/>
<reference evidence="1 2" key="1">
    <citation type="journal article" date="2004" name="Nature">
        <title>Genome evolution in yeasts.</title>
        <authorList>
            <consortium name="Genolevures"/>
            <person name="Dujon B."/>
            <person name="Sherman D."/>
            <person name="Fischer G."/>
            <person name="Durrens P."/>
            <person name="Casaregola S."/>
            <person name="Lafontaine I."/>
            <person name="de Montigny J."/>
            <person name="Marck C."/>
            <person name="Neuveglise C."/>
            <person name="Talla E."/>
            <person name="Goffard N."/>
            <person name="Frangeul L."/>
            <person name="Aigle M."/>
            <person name="Anthouard V."/>
            <person name="Babour A."/>
            <person name="Barbe V."/>
            <person name="Barnay S."/>
            <person name="Blanchin S."/>
            <person name="Beckerich J.M."/>
            <person name="Beyne E."/>
            <person name="Bleykasten C."/>
            <person name="Boisrame A."/>
            <person name="Boyer J."/>
            <person name="Cattolico L."/>
            <person name="Confanioleri F."/>
            <person name="de Daruvar A."/>
            <person name="Despons L."/>
            <person name="Fabre E."/>
            <person name="Fairhead C."/>
            <person name="Ferry-Dumazet H."/>
            <person name="Groppi A."/>
            <person name="Hantraye F."/>
            <person name="Hennequin C."/>
            <person name="Jauniaux N."/>
            <person name="Joyet P."/>
            <person name="Kachouri R."/>
            <person name="Kerrest A."/>
            <person name="Koszul R."/>
            <person name="Lemaire M."/>
            <person name="Lesur I."/>
            <person name="Ma L."/>
            <person name="Muller H."/>
            <person name="Nicaud J.M."/>
            <person name="Nikolski M."/>
            <person name="Oztas S."/>
            <person name="Ozier-Kalogeropoulos O."/>
            <person name="Pellenz S."/>
            <person name="Potier S."/>
            <person name="Richard G.F."/>
            <person name="Straub M.L."/>
            <person name="Suleau A."/>
            <person name="Swennene D."/>
            <person name="Tekaia F."/>
            <person name="Wesolowski-Louvel M."/>
            <person name="Westhof E."/>
            <person name="Wirth B."/>
            <person name="Zeniou-Meyer M."/>
            <person name="Zivanovic I."/>
            <person name="Bolotin-Fukuhara M."/>
            <person name="Thierry A."/>
            <person name="Bouchier C."/>
            <person name="Caudron B."/>
            <person name="Scarpelli C."/>
            <person name="Gaillardin C."/>
            <person name="Weissenbach J."/>
            <person name="Wincker P."/>
            <person name="Souciet J.L."/>
        </authorList>
    </citation>
    <scope>NUCLEOTIDE SEQUENCE [LARGE SCALE GENOMIC DNA]</scope>
    <source>
        <strain evidence="2">ATCC 36239 / CBS 767 / BCRC 21394 / JCM 1990 / NBRC 0083 / IGC 2968</strain>
    </source>
</reference>
<evidence type="ECO:0000313" key="2">
    <source>
        <dbReference type="Proteomes" id="UP000000599"/>
    </source>
</evidence>
<gene>
    <name evidence="1" type="ordered locus">DEHA2B01848g</name>
</gene>
<keyword evidence="2" id="KW-1185">Reference proteome</keyword>
<dbReference type="AlphaFoldDB" id="Q6BXM3"/>
<dbReference type="HOGENOM" id="CLU_2426985_0_0_1"/>
<dbReference type="EMBL" id="CR382134">
    <property type="protein sequence ID" value="CAG85032.2"/>
    <property type="molecule type" value="Genomic_DNA"/>
</dbReference>
<dbReference type="Proteomes" id="UP000000599">
    <property type="component" value="Chromosome B"/>
</dbReference>
<organism evidence="1 2">
    <name type="scientific">Debaryomyces hansenii (strain ATCC 36239 / CBS 767 / BCRC 21394 / JCM 1990 / NBRC 0083 / IGC 2968)</name>
    <name type="common">Yeast</name>
    <name type="synonym">Torulaspora hansenii</name>
    <dbReference type="NCBI Taxonomy" id="284592"/>
    <lineage>
        <taxon>Eukaryota</taxon>
        <taxon>Fungi</taxon>
        <taxon>Dikarya</taxon>
        <taxon>Ascomycota</taxon>
        <taxon>Saccharomycotina</taxon>
        <taxon>Pichiomycetes</taxon>
        <taxon>Debaryomycetaceae</taxon>
        <taxon>Debaryomyces</taxon>
    </lineage>
</organism>
<dbReference type="RefSeq" id="XP_457046.2">
    <property type="nucleotide sequence ID" value="XM_457046.1"/>
</dbReference>
<sequence length="91" mass="10119">MYINICYCCTDLSYIASNLTTPSGELAAFYYASASTPTDPAMSPISKNLGEALRNLIVNAQVNVLYSLDCNHLLTMYEYMARILICPYSEN</sequence>
<accession>Q6BXM3</accession>
<dbReference type="KEGG" id="dha:DEHA2B01848g"/>
<proteinExistence type="predicted"/>
<evidence type="ECO:0000313" key="1">
    <source>
        <dbReference type="EMBL" id="CAG85032.2"/>
    </source>
</evidence>
<protein>
    <submittedName>
        <fullName evidence="1">DEHA2B01848p</fullName>
    </submittedName>
</protein>